<comment type="caution">
    <text evidence="2">The sequence shown here is derived from an EMBL/GenBank/DDBJ whole genome shotgun (WGS) entry which is preliminary data.</text>
</comment>
<dbReference type="Proteomes" id="UP001341840">
    <property type="component" value="Unassembled WGS sequence"/>
</dbReference>
<evidence type="ECO:0000256" key="1">
    <source>
        <dbReference type="SAM" id="MobiDB-lite"/>
    </source>
</evidence>
<sequence length="120" mass="13320">PPSPSYLIPHHNLLNPKYPQIVHRHPKPPTPPVFPVYHHRPIIPLSVFLTAEHPKPRPPSRSSFSITEYRTVIQSAANTASRNSCSSHGLPRFHVQSPRPAAAFSTSGQRVVRSPSTTDV</sequence>
<proteinExistence type="predicted"/>
<evidence type="ECO:0000313" key="3">
    <source>
        <dbReference type="Proteomes" id="UP001341840"/>
    </source>
</evidence>
<reference evidence="2 3" key="1">
    <citation type="journal article" date="2023" name="Plants (Basel)">
        <title>Bridging the Gap: Combining Genomics and Transcriptomics Approaches to Understand Stylosanthes scabra, an Orphan Legume from the Brazilian Caatinga.</title>
        <authorList>
            <person name="Ferreira-Neto J.R.C."/>
            <person name="da Silva M.D."/>
            <person name="Binneck E."/>
            <person name="de Melo N.F."/>
            <person name="da Silva R.H."/>
            <person name="de Melo A.L.T.M."/>
            <person name="Pandolfi V."/>
            <person name="Bustamante F.O."/>
            <person name="Brasileiro-Vidal A.C."/>
            <person name="Benko-Iseppon A.M."/>
        </authorList>
    </citation>
    <scope>NUCLEOTIDE SEQUENCE [LARGE SCALE GENOMIC DNA]</scope>
    <source>
        <tissue evidence="2">Leaves</tissue>
    </source>
</reference>
<accession>A0ABU6W5F2</accession>
<evidence type="ECO:0000313" key="2">
    <source>
        <dbReference type="EMBL" id="MED6181072.1"/>
    </source>
</evidence>
<feature type="compositionally biased region" description="Polar residues" evidence="1">
    <location>
        <begin position="104"/>
        <end position="120"/>
    </location>
</feature>
<keyword evidence="3" id="KW-1185">Reference proteome</keyword>
<organism evidence="2 3">
    <name type="scientific">Stylosanthes scabra</name>
    <dbReference type="NCBI Taxonomy" id="79078"/>
    <lineage>
        <taxon>Eukaryota</taxon>
        <taxon>Viridiplantae</taxon>
        <taxon>Streptophyta</taxon>
        <taxon>Embryophyta</taxon>
        <taxon>Tracheophyta</taxon>
        <taxon>Spermatophyta</taxon>
        <taxon>Magnoliopsida</taxon>
        <taxon>eudicotyledons</taxon>
        <taxon>Gunneridae</taxon>
        <taxon>Pentapetalae</taxon>
        <taxon>rosids</taxon>
        <taxon>fabids</taxon>
        <taxon>Fabales</taxon>
        <taxon>Fabaceae</taxon>
        <taxon>Papilionoideae</taxon>
        <taxon>50 kb inversion clade</taxon>
        <taxon>dalbergioids sensu lato</taxon>
        <taxon>Dalbergieae</taxon>
        <taxon>Pterocarpus clade</taxon>
        <taxon>Stylosanthes</taxon>
    </lineage>
</organism>
<feature type="non-terminal residue" evidence="2">
    <location>
        <position position="1"/>
    </location>
</feature>
<dbReference type="EMBL" id="JASCZI010181288">
    <property type="protein sequence ID" value="MED6181072.1"/>
    <property type="molecule type" value="Genomic_DNA"/>
</dbReference>
<name>A0ABU6W5F2_9FABA</name>
<protein>
    <submittedName>
        <fullName evidence="2">Uncharacterized protein</fullName>
    </submittedName>
</protein>
<feature type="region of interest" description="Disordered" evidence="1">
    <location>
        <begin position="98"/>
        <end position="120"/>
    </location>
</feature>
<feature type="non-terminal residue" evidence="2">
    <location>
        <position position="120"/>
    </location>
</feature>
<gene>
    <name evidence="2" type="ORF">PIB30_016215</name>
</gene>